<dbReference type="RefSeq" id="WP_344825707.1">
    <property type="nucleotide sequence ID" value="NZ_BAABEZ010000022.1"/>
</dbReference>
<dbReference type="Proteomes" id="UP001501410">
    <property type="component" value="Unassembled WGS sequence"/>
</dbReference>
<protein>
    <submittedName>
        <fullName evidence="1">Uncharacterized protein</fullName>
    </submittedName>
</protein>
<evidence type="ECO:0000313" key="1">
    <source>
        <dbReference type="EMBL" id="GAA4455078.1"/>
    </source>
</evidence>
<name>A0ABP8MU75_9BACT</name>
<organism evidence="1 2">
    <name type="scientific">Rurimicrobium arvi</name>
    <dbReference type="NCBI Taxonomy" id="2049916"/>
    <lineage>
        <taxon>Bacteria</taxon>
        <taxon>Pseudomonadati</taxon>
        <taxon>Bacteroidota</taxon>
        <taxon>Chitinophagia</taxon>
        <taxon>Chitinophagales</taxon>
        <taxon>Chitinophagaceae</taxon>
        <taxon>Rurimicrobium</taxon>
    </lineage>
</organism>
<dbReference type="EMBL" id="BAABEZ010000022">
    <property type="protein sequence ID" value="GAA4455078.1"/>
    <property type="molecule type" value="Genomic_DNA"/>
</dbReference>
<sequence>MINSDWSYDSLFAKGQVYMERAFLADRNSSLFPFWASLGLELIGRATLSKIHPALISDPREGHNILHAFGYGSSKEPPKTIGAKTIFLRLQIIVPGFTQIDEKFCQSFINMRNEELHTGTPIFEGYPTNSWLTRFYKAIKILLQFQGKTLDDFIGKKEAEIAEEMISEFKEELTAKVNEKIKKYRDVFNDLDKKDQELKIASSPKLVSEFVLSEKLYGNSKKVKCPSCNNDALLIGKFISQSEPKVNFDVITVSNNILPVELRCFCCGIKISGNGELSIANLGGQFAIESDVDPVDYYGIEYDPIDELKSRGYSFDDLVSDFPDFDYGND</sequence>
<keyword evidence="2" id="KW-1185">Reference proteome</keyword>
<evidence type="ECO:0000313" key="2">
    <source>
        <dbReference type="Proteomes" id="UP001501410"/>
    </source>
</evidence>
<gene>
    <name evidence="1" type="ORF">GCM10023092_18140</name>
</gene>
<proteinExistence type="predicted"/>
<accession>A0ABP8MU75</accession>
<comment type="caution">
    <text evidence="1">The sequence shown here is derived from an EMBL/GenBank/DDBJ whole genome shotgun (WGS) entry which is preliminary data.</text>
</comment>
<reference evidence="2" key="1">
    <citation type="journal article" date="2019" name="Int. J. Syst. Evol. Microbiol.">
        <title>The Global Catalogue of Microorganisms (GCM) 10K type strain sequencing project: providing services to taxonomists for standard genome sequencing and annotation.</title>
        <authorList>
            <consortium name="The Broad Institute Genomics Platform"/>
            <consortium name="The Broad Institute Genome Sequencing Center for Infectious Disease"/>
            <person name="Wu L."/>
            <person name="Ma J."/>
        </authorList>
    </citation>
    <scope>NUCLEOTIDE SEQUENCE [LARGE SCALE GENOMIC DNA]</scope>
    <source>
        <strain evidence="2">JCM 31921</strain>
    </source>
</reference>